<accession>A0A0H3C5U0</accession>
<sequence>MLFVAAMAYQVFIGKIPTASGLDDLVAPTGPNPNKLNSAYDQFFNLENRYINFAVNLGKMGEGQAAVTAADPRRSRQDR</sequence>
<reference evidence="1 2" key="1">
    <citation type="journal article" date="2010" name="J. Bacteriol.">
        <title>The genetic basis of laboratory adaptation in Caulobacter crescentus.</title>
        <authorList>
            <person name="Marks M.E."/>
            <person name="Castro-Rojas C.M."/>
            <person name="Teiling C."/>
            <person name="Du L."/>
            <person name="Kapatral V."/>
            <person name="Walunas T.L."/>
            <person name="Crosson S."/>
        </authorList>
    </citation>
    <scope>NUCLEOTIDE SEQUENCE [LARGE SCALE GENOMIC DNA]</scope>
    <source>
        <strain evidence="2">NA1000 / CB15N</strain>
    </source>
</reference>
<dbReference type="PATRIC" id="fig|565050.3.peg.580"/>
<protein>
    <submittedName>
        <fullName evidence="1">SapA domain protein</fullName>
    </submittedName>
</protein>
<dbReference type="GeneID" id="7329987"/>
<evidence type="ECO:0000313" key="2">
    <source>
        <dbReference type="Proteomes" id="UP000001364"/>
    </source>
</evidence>
<dbReference type="AlphaFoldDB" id="A0A0H3C5U0"/>
<dbReference type="HOGENOM" id="CLU_2599580_0_0_5"/>
<keyword evidence="2" id="KW-1185">Reference proteome</keyword>
<dbReference type="RefSeq" id="YP_002515961.1">
    <property type="nucleotide sequence ID" value="NC_011916.1"/>
</dbReference>
<dbReference type="EMBL" id="CP001340">
    <property type="protein sequence ID" value="ACL94053.1"/>
    <property type="molecule type" value="Genomic_DNA"/>
</dbReference>
<gene>
    <name evidence="1" type="ordered locus">CCNA_00588</name>
</gene>
<organism evidence="1 2">
    <name type="scientific">Caulobacter vibrioides (strain NA1000 / CB15N)</name>
    <name type="common">Caulobacter crescentus</name>
    <dbReference type="NCBI Taxonomy" id="565050"/>
    <lineage>
        <taxon>Bacteria</taxon>
        <taxon>Pseudomonadati</taxon>
        <taxon>Pseudomonadota</taxon>
        <taxon>Alphaproteobacteria</taxon>
        <taxon>Caulobacterales</taxon>
        <taxon>Caulobacteraceae</taxon>
        <taxon>Caulobacter</taxon>
    </lineage>
</organism>
<dbReference type="RefSeq" id="WP_012640004.1">
    <property type="nucleotide sequence ID" value="NC_011916.1"/>
</dbReference>
<proteinExistence type="predicted"/>
<name>A0A0H3C5U0_CAUVN</name>
<dbReference type="Pfam" id="PF19198">
    <property type="entry name" value="RsaA_NTD"/>
    <property type="match status" value="1"/>
</dbReference>
<evidence type="ECO:0000313" key="1">
    <source>
        <dbReference type="EMBL" id="ACL94053.1"/>
    </source>
</evidence>
<dbReference type="Proteomes" id="UP000001364">
    <property type="component" value="Chromosome"/>
</dbReference>
<dbReference type="KEGG" id="ccs:CCNA_00588"/>